<dbReference type="InterPro" id="IPR005046">
    <property type="entry name" value="DUF285"/>
</dbReference>
<evidence type="ECO:0000313" key="3">
    <source>
        <dbReference type="Proteomes" id="UP001321861"/>
    </source>
</evidence>
<accession>A0AAU9CYV0</accession>
<dbReference type="InterPro" id="IPR013320">
    <property type="entry name" value="ConA-like_dom_sf"/>
</dbReference>
<dbReference type="SUPFAM" id="SSF52058">
    <property type="entry name" value="L domain-like"/>
    <property type="match status" value="1"/>
</dbReference>
<keyword evidence="1" id="KW-0472">Membrane</keyword>
<dbReference type="Pfam" id="PF03382">
    <property type="entry name" value="DUF285"/>
    <property type="match status" value="3"/>
</dbReference>
<gene>
    <name evidence="2" type="ORF">XA3_16380</name>
</gene>
<evidence type="ECO:0000313" key="2">
    <source>
        <dbReference type="EMBL" id="BDR59197.1"/>
    </source>
</evidence>
<keyword evidence="1" id="KW-0812">Transmembrane</keyword>
<dbReference type="Gene3D" id="3.80.10.10">
    <property type="entry name" value="Ribonuclease Inhibitor"/>
    <property type="match status" value="1"/>
</dbReference>
<feature type="transmembrane region" description="Helical" evidence="1">
    <location>
        <begin position="9"/>
        <end position="27"/>
    </location>
</feature>
<dbReference type="SUPFAM" id="SSF49899">
    <property type="entry name" value="Concanavalin A-like lectins/glucanases"/>
    <property type="match status" value="1"/>
</dbReference>
<evidence type="ECO:0008006" key="4">
    <source>
        <dbReference type="Google" id="ProtNLM"/>
    </source>
</evidence>
<organism evidence="2 3">
    <name type="scientific">Xylocopilactobacillus apicola</name>
    <dbReference type="NCBI Taxonomy" id="2932184"/>
    <lineage>
        <taxon>Bacteria</taxon>
        <taxon>Bacillati</taxon>
        <taxon>Bacillota</taxon>
        <taxon>Bacilli</taxon>
        <taxon>Lactobacillales</taxon>
        <taxon>Lactobacillaceae</taxon>
        <taxon>Xylocopilactobacillus</taxon>
    </lineage>
</organism>
<dbReference type="KEGG" id="xap:XA3_16380"/>
<dbReference type="EMBL" id="AP026802">
    <property type="protein sequence ID" value="BDR59197.1"/>
    <property type="molecule type" value="Genomic_DNA"/>
</dbReference>
<dbReference type="Gene3D" id="2.60.120.200">
    <property type="match status" value="1"/>
</dbReference>
<dbReference type="Proteomes" id="UP001321861">
    <property type="component" value="Chromosome"/>
</dbReference>
<dbReference type="RefSeq" id="WP_317635002.1">
    <property type="nucleotide sequence ID" value="NZ_AP026802.1"/>
</dbReference>
<proteinExistence type="predicted"/>
<keyword evidence="3" id="KW-1185">Reference proteome</keyword>
<dbReference type="InterPro" id="IPR011889">
    <property type="entry name" value="Liste_lipo_26"/>
</dbReference>
<protein>
    <recommendedName>
        <fullName evidence="4">BspA family leucine-rich repeat surface protein</fullName>
    </recommendedName>
</protein>
<keyword evidence="1" id="KW-1133">Transmembrane helix</keyword>
<evidence type="ECO:0000256" key="1">
    <source>
        <dbReference type="SAM" id="Phobius"/>
    </source>
</evidence>
<dbReference type="Pfam" id="PF18483">
    <property type="entry name" value="Lectin_L-type_dom"/>
    <property type="match status" value="1"/>
</dbReference>
<reference evidence="2 3" key="1">
    <citation type="journal article" date="2023" name="Microbiol. Spectr.">
        <title>Symbiosis of Carpenter Bees with Uncharacterized Lactic Acid Bacteria Showing NAD Auxotrophy.</title>
        <authorList>
            <person name="Kawasaki S."/>
            <person name="Ozawa K."/>
            <person name="Mori T."/>
            <person name="Yamamoto A."/>
            <person name="Ito M."/>
            <person name="Ohkuma M."/>
            <person name="Sakamoto M."/>
            <person name="Matsutani M."/>
        </authorList>
    </citation>
    <scope>NUCLEOTIDE SEQUENCE [LARGE SCALE GENOMIC DNA]</scope>
    <source>
        <strain evidence="2 3">XA3</strain>
    </source>
</reference>
<name>A0AAU9CYV0_9LACO</name>
<sequence length="1394" mass="154879">MRNIRKKSYFIVSIFISLIFLYLGFTLNKPIIKAINLPKGSLQPRLASPVTIGPGDSQNFFAPIGVAKVNVNDDGTWDTISLNENKKFQVGAVALNSTIDMTKDFNFSWNLKIDPAEDSGLGDGIGFVFHPLYKPGETVNDTTGAAPYTLPSVFGRHADGSSVIDPTDPDNGQNIHSLGFSASSFGIDDLMNALGFKIDTYYNNNNPYQQMPGTPYGDANHTMFNYVYPDDYYPSTGSGLQTDNSYGAFVSTDGTGFALPSQYSAPLNGLDVTAKSDSFGSVNGTKIKIADSAWRPMTISYTASTYTMIVTLGDPTLGQSITWTKVLNPQEQAIIAERHNWAFAILGSTGGNYEGNTIKNLRATFTPGEPVITTRCVDENGNDLIDPKTTLQSNWQADHGNLTFVDQNNQPTINKDGKIYRRAQVNGTYFENGTKINKRLGSAGSGAVVNTDGDEMTVTTQFGNVTFINYVYRQEISSSNLGIDCQMSVNGGPFSSNVSVKKDDTIVFKYSATNNSVPGVWKNVTAFQPYSERFRVQQMPPGASYNGYSIYIPLNSGATNNLLPGQTGSNTLTMIYQGKNDRFPGMPGMDDRNDQITVTTTPGSADDPESTNIAFNISIYDQSNQLIDDSGNPIYGSYFFDSNNNKAPLMNNDQMYQTGNYVPNTTSSVTDSNWWYIDSSNTLHIYRHDLDIIPTSRADWPWALDYTRIQKIIIHPGFKVKSLKWIFSSIQQLSDVTGLENIDTSEVTDFSYMFDNCPNLFAIDLSKLDMRTALLSDHIFDNDIGLERITLGPKNRFPTTDRTLMDPISSPGTTRKWQAIASGTAANPQGATFTTANLLAKYANGAEKETYVWEPTWWDYDDLNQVLTIHAHMLNLVNDSPNNSENWPWYQYYYRVKKVVIDPGVAATGSLHNFFGAVSRELTSIEGLDNLDTSEVTDMSDLFNGCIYVEHIDTHNFNTSKVTNMKGMFSSCRSETELDLRNFDTSNVTDMSMMFYYSPSFKKIDVSSFNTSKVTTMSLMFSTCYGLEDLDVSGFDTKNVIWMNEMFGSCKELKQIDVSHFDTSKVINMFLMFENCVKLESLDLRSFDTANVTDMGFMFAADLEIKSIKFSDKFVTDKVTNMYSMFGYCTKLTELDLHNFDTRNVTYYTGPGVSKGVGQMFDHDAMLWKLTLGPNTKLNMYAGQNWGSILLPNPAPGDLIKDSEHPAAHFYCTAANWREVGSGSDHSPLGDVKTAADISAESMTRTDTRTYVWEQNGGALTITNSNDQIDFGTKLLKDQTASYTSNEQNLTVSDTRSYHDNKTWRVEAQAEPLASVDDPTRIIRGNPLWYQDASNLYNLNSPVIIDQGTSNGNDYEYSKTIPWNLLLKVQRLDIPGGGRYNSNVIFTLIDTSGI</sequence>
<dbReference type="NCBIfam" id="TIGR02167">
    <property type="entry name" value="Liste_lipo_26"/>
    <property type="match status" value="8"/>
</dbReference>
<dbReference type="InterPro" id="IPR032675">
    <property type="entry name" value="LRR_dom_sf"/>
</dbReference>